<dbReference type="GO" id="GO:0006782">
    <property type="term" value="P:protoporphyrinogen IX biosynthetic process"/>
    <property type="evidence" value="ECO:0007669"/>
    <property type="project" value="UniProtKB-UniRule"/>
</dbReference>
<proteinExistence type="inferred from homology"/>
<dbReference type="SUPFAM" id="SSF54373">
    <property type="entry name" value="FAD-linked reductases, C-terminal domain"/>
    <property type="match status" value="1"/>
</dbReference>
<sequence>MPFTAAAARPAARIAIVGAGIAGLSAASTLARLAAAANRQPLEIWLLDKSDRPGGWVRTATDSAGCVYELGPRTIRGASPSGSYLLDLVRQSGLKDELVTLTTSHPAAARRLVAIDNQLTTVGQLLAKNLVSSKPPFQRSLIGWTASQWLAGQWPPKPLAEGTDQSLDEFARSRLGPDLTDYLLDPLTRGVFAGRLSDLGVAAAFPHLPEAERRRGSLLLGLLAPGASKSPPDPLLGDRCAVWSLKRGLGSLAEACLDKLRQDANVRCRFGSAVESLRRLADGRIGLRLSTTKDVSGEASFDGVILCVPAFSAARLWPERLGRLTPELSSLPWVSLAIVSLLYNGNPVPEPAFGHLVPSGASGGEPAVLGVVYDSCLFPDRQPAGSARLTCMLGGAWYHRIAGLSSDSLIRLAVNHVTACLGPSASRPVAADCRLLTNCIPQYPVGHVGQVADWRDGLAGAGAPILLAGASYDGVSVPDCARSGAQQAKECLRLLRLLPH</sequence>
<dbReference type="InterPro" id="IPR050464">
    <property type="entry name" value="Zeta_carotene_desat/Oxidored"/>
</dbReference>
<dbReference type="STRING" id="282301.A0A267FE69"/>
<dbReference type="PANTHER" id="PTHR42923:SF3">
    <property type="entry name" value="PROTOPORPHYRINOGEN OXIDASE"/>
    <property type="match status" value="1"/>
</dbReference>
<evidence type="ECO:0000256" key="2">
    <source>
        <dbReference type="ARBA" id="ARBA00005073"/>
    </source>
</evidence>
<keyword evidence="5 11" id="KW-0285">Flavoprotein</keyword>
<evidence type="ECO:0000256" key="1">
    <source>
        <dbReference type="ARBA" id="ARBA00002600"/>
    </source>
</evidence>
<organism evidence="13 14">
    <name type="scientific">Macrostomum lignano</name>
    <dbReference type="NCBI Taxonomy" id="282301"/>
    <lineage>
        <taxon>Eukaryota</taxon>
        <taxon>Metazoa</taxon>
        <taxon>Spiralia</taxon>
        <taxon>Lophotrochozoa</taxon>
        <taxon>Platyhelminthes</taxon>
        <taxon>Rhabditophora</taxon>
        <taxon>Macrostomorpha</taxon>
        <taxon>Macrostomida</taxon>
        <taxon>Macrostomidae</taxon>
        <taxon>Macrostomum</taxon>
    </lineage>
</organism>
<dbReference type="Gene3D" id="3.50.50.60">
    <property type="entry name" value="FAD/NAD(P)-binding domain"/>
    <property type="match status" value="1"/>
</dbReference>
<keyword evidence="8 11" id="KW-0350">Heme biosynthesis</keyword>
<keyword evidence="14" id="KW-1185">Reference proteome</keyword>
<dbReference type="PANTHER" id="PTHR42923">
    <property type="entry name" value="PROTOPORPHYRINOGEN OXIDASE"/>
    <property type="match status" value="1"/>
</dbReference>
<evidence type="ECO:0000256" key="5">
    <source>
        <dbReference type="ARBA" id="ARBA00022630"/>
    </source>
</evidence>
<dbReference type="GO" id="GO:0004729">
    <property type="term" value="F:oxygen-dependent protoporphyrinogen oxidase activity"/>
    <property type="evidence" value="ECO:0007669"/>
    <property type="project" value="UniProtKB-UniRule"/>
</dbReference>
<comment type="catalytic activity">
    <reaction evidence="10 11">
        <text>protoporphyrinogen IX + 3 O2 = protoporphyrin IX + 3 H2O2</text>
        <dbReference type="Rhea" id="RHEA:25576"/>
        <dbReference type="ChEBI" id="CHEBI:15379"/>
        <dbReference type="ChEBI" id="CHEBI:16240"/>
        <dbReference type="ChEBI" id="CHEBI:57306"/>
        <dbReference type="ChEBI" id="CHEBI:57307"/>
        <dbReference type="EC" id="1.3.3.4"/>
    </reaction>
</comment>
<dbReference type="GO" id="GO:0005743">
    <property type="term" value="C:mitochondrial inner membrane"/>
    <property type="evidence" value="ECO:0007669"/>
    <property type="project" value="UniProtKB-SubCell"/>
</dbReference>
<keyword evidence="6 11" id="KW-0274">FAD</keyword>
<comment type="similarity">
    <text evidence="3 11">Belongs to the protoporphyrinogen/coproporphyrinogen oxidase family. Protoporphyrinogen oxidase subfamily.</text>
</comment>
<evidence type="ECO:0000259" key="12">
    <source>
        <dbReference type="Pfam" id="PF01593"/>
    </source>
</evidence>
<dbReference type="EC" id="1.3.3.4" evidence="4 11"/>
<dbReference type="InterPro" id="IPR002937">
    <property type="entry name" value="Amino_oxidase"/>
</dbReference>
<evidence type="ECO:0000313" key="13">
    <source>
        <dbReference type="EMBL" id="PAA72048.1"/>
    </source>
</evidence>
<evidence type="ECO:0000256" key="3">
    <source>
        <dbReference type="ARBA" id="ARBA00010551"/>
    </source>
</evidence>
<comment type="subcellular location">
    <subcellularLocation>
        <location evidence="11">Mitochondrion inner membrane</location>
    </subcellularLocation>
</comment>
<evidence type="ECO:0000256" key="8">
    <source>
        <dbReference type="ARBA" id="ARBA00023133"/>
    </source>
</evidence>
<dbReference type="AlphaFoldDB" id="A0A267FE69"/>
<dbReference type="InterPro" id="IPR004572">
    <property type="entry name" value="Protoporphyrinogen_oxidase"/>
</dbReference>
<protein>
    <recommendedName>
        <fullName evidence="4 11">Protoporphyrinogen oxidase</fullName>
        <ecNumber evidence="4 11">1.3.3.4</ecNumber>
    </recommendedName>
</protein>
<dbReference type="InterPro" id="IPR036188">
    <property type="entry name" value="FAD/NAD-bd_sf"/>
</dbReference>
<accession>A0A267FE69</accession>
<dbReference type="UniPathway" id="UPA00251">
    <property type="reaction ID" value="UER00324"/>
</dbReference>
<keyword evidence="7 11" id="KW-0560">Oxidoreductase</keyword>
<dbReference type="SUPFAM" id="SSF51905">
    <property type="entry name" value="FAD/NAD(P)-binding domain"/>
    <property type="match status" value="1"/>
</dbReference>
<dbReference type="NCBIfam" id="TIGR00562">
    <property type="entry name" value="proto_IX_ox"/>
    <property type="match status" value="1"/>
</dbReference>
<evidence type="ECO:0000256" key="10">
    <source>
        <dbReference type="ARBA" id="ARBA00047554"/>
    </source>
</evidence>
<comment type="pathway">
    <text evidence="2 11">Porphyrin-containing compound metabolism; protoporphyrin-IX biosynthesis; protoporphyrin-IX from protoporphyrinogen-IX: step 1/1.</text>
</comment>
<evidence type="ECO:0000256" key="11">
    <source>
        <dbReference type="RuleBase" id="RU367069"/>
    </source>
</evidence>
<reference evidence="13 14" key="1">
    <citation type="submission" date="2017-06" db="EMBL/GenBank/DDBJ databases">
        <title>A platform for efficient transgenesis in Macrostomum lignano, a flatworm model organism for stem cell research.</title>
        <authorList>
            <person name="Berezikov E."/>
        </authorList>
    </citation>
    <scope>NUCLEOTIDE SEQUENCE [LARGE SCALE GENOMIC DNA]</scope>
    <source>
        <strain evidence="13">DV1</strain>
        <tissue evidence="13">Whole organism</tissue>
    </source>
</reference>
<dbReference type="OrthoDB" id="419752at2759"/>
<comment type="caution">
    <text evidence="13">The sequence shown here is derived from an EMBL/GenBank/DDBJ whole genome shotgun (WGS) entry which is preliminary data.</text>
</comment>
<dbReference type="Proteomes" id="UP000215902">
    <property type="component" value="Unassembled WGS sequence"/>
</dbReference>
<name>A0A267FE69_9PLAT</name>
<dbReference type="Pfam" id="PF01593">
    <property type="entry name" value="Amino_oxidase"/>
    <property type="match status" value="1"/>
</dbReference>
<gene>
    <name evidence="13" type="ORF">BOX15_Mlig029022g1</name>
</gene>
<comment type="cofactor">
    <cofactor evidence="11">
        <name>FAD</name>
        <dbReference type="ChEBI" id="CHEBI:57692"/>
    </cofactor>
    <text evidence="11">Binds 1 FAD per subunit.</text>
</comment>
<evidence type="ECO:0000256" key="4">
    <source>
        <dbReference type="ARBA" id="ARBA00012867"/>
    </source>
</evidence>
<evidence type="ECO:0000256" key="6">
    <source>
        <dbReference type="ARBA" id="ARBA00022827"/>
    </source>
</evidence>
<keyword evidence="9 11" id="KW-0627">Porphyrin biosynthesis</keyword>
<evidence type="ECO:0000256" key="9">
    <source>
        <dbReference type="ARBA" id="ARBA00023244"/>
    </source>
</evidence>
<evidence type="ECO:0000313" key="14">
    <source>
        <dbReference type="Proteomes" id="UP000215902"/>
    </source>
</evidence>
<dbReference type="EMBL" id="NIVC01001117">
    <property type="protein sequence ID" value="PAA72048.1"/>
    <property type="molecule type" value="Genomic_DNA"/>
</dbReference>
<comment type="function">
    <text evidence="1 11">Catalyzes the 6-electron oxidation of protoporphyrinogen-IX to form protoporphyrin-IX.</text>
</comment>
<feature type="domain" description="Amine oxidase" evidence="12">
    <location>
        <begin position="21"/>
        <end position="492"/>
    </location>
</feature>
<evidence type="ECO:0000256" key="7">
    <source>
        <dbReference type="ARBA" id="ARBA00023002"/>
    </source>
</evidence>